<protein>
    <recommendedName>
        <fullName evidence="4">PH domain-containing protein</fullName>
    </recommendedName>
</protein>
<feature type="signal peptide" evidence="1">
    <location>
        <begin position="1"/>
        <end position="17"/>
    </location>
</feature>
<evidence type="ECO:0000313" key="2">
    <source>
        <dbReference type="EMBL" id="KAK1940902.1"/>
    </source>
</evidence>
<organism evidence="2 3">
    <name type="scientific">Phytophthora citrophthora</name>
    <dbReference type="NCBI Taxonomy" id="4793"/>
    <lineage>
        <taxon>Eukaryota</taxon>
        <taxon>Sar</taxon>
        <taxon>Stramenopiles</taxon>
        <taxon>Oomycota</taxon>
        <taxon>Peronosporomycetes</taxon>
        <taxon>Peronosporales</taxon>
        <taxon>Peronosporaceae</taxon>
        <taxon>Phytophthora</taxon>
    </lineage>
</organism>
<accession>A0AAD9GLZ3</accession>
<evidence type="ECO:0008006" key="4">
    <source>
        <dbReference type="Google" id="ProtNLM"/>
    </source>
</evidence>
<evidence type="ECO:0000313" key="3">
    <source>
        <dbReference type="Proteomes" id="UP001259832"/>
    </source>
</evidence>
<evidence type="ECO:0000256" key="1">
    <source>
        <dbReference type="SAM" id="SignalP"/>
    </source>
</evidence>
<dbReference type="Proteomes" id="UP001259832">
    <property type="component" value="Unassembled WGS sequence"/>
</dbReference>
<gene>
    <name evidence="2" type="ORF">P3T76_007608</name>
</gene>
<keyword evidence="3" id="KW-1185">Reference proteome</keyword>
<reference evidence="2" key="1">
    <citation type="submission" date="2023-08" db="EMBL/GenBank/DDBJ databases">
        <title>Reference Genome Resource for the Citrus Pathogen Phytophthora citrophthora.</title>
        <authorList>
            <person name="Moller H."/>
            <person name="Coetzee B."/>
            <person name="Rose L.J."/>
            <person name="Van Niekerk J.M."/>
        </authorList>
    </citation>
    <scope>NUCLEOTIDE SEQUENCE</scope>
    <source>
        <strain evidence="2">STE-U-9442</strain>
    </source>
</reference>
<dbReference type="AlphaFoldDB" id="A0AAD9GLZ3"/>
<feature type="chain" id="PRO_5042221584" description="PH domain-containing protein" evidence="1">
    <location>
        <begin position="18"/>
        <end position="180"/>
    </location>
</feature>
<proteinExistence type="predicted"/>
<sequence>MVKVSFVLLAPYAYVDGGAEQNEAVYNFFKLFKAAARTLQDEQHLSVQLILQPNLQCLVNVDVFDLNKKVKGRWIPLAKVQQVQAASGNRHNYKILKVYPGGERERVLKQGLVVNSILGFKKKPAKNIYKLTESECFLYKKLPDGNLSEPWARCLRRSSNEWNYYWKVLKVFPSGEGHER</sequence>
<comment type="caution">
    <text evidence="2">The sequence shown here is derived from an EMBL/GenBank/DDBJ whole genome shotgun (WGS) entry which is preliminary data.</text>
</comment>
<keyword evidence="1" id="KW-0732">Signal</keyword>
<name>A0AAD9GLZ3_9STRA</name>
<dbReference type="EMBL" id="JASMQC010000013">
    <property type="protein sequence ID" value="KAK1940902.1"/>
    <property type="molecule type" value="Genomic_DNA"/>
</dbReference>